<evidence type="ECO:0000313" key="14">
    <source>
        <dbReference type="EMBL" id="KAG8514141.1"/>
    </source>
</evidence>
<dbReference type="InterPro" id="IPR051577">
    <property type="entry name" value="MRF-like"/>
</dbReference>
<evidence type="ECO:0000259" key="13">
    <source>
        <dbReference type="PROSITE" id="PS51688"/>
    </source>
</evidence>
<dbReference type="Pfam" id="PF05224">
    <property type="entry name" value="NDT80_PhoG"/>
    <property type="match status" value="1"/>
</dbReference>
<evidence type="ECO:0000256" key="10">
    <source>
        <dbReference type="SAM" id="MobiDB-lite"/>
    </source>
</evidence>
<name>A0A8J6A727_GALPY</name>
<dbReference type="InterPro" id="IPR037141">
    <property type="entry name" value="NDT80_DNA-bd_dom_sf"/>
</dbReference>
<feature type="region of interest" description="Disordered" evidence="10">
    <location>
        <begin position="108"/>
        <end position="151"/>
    </location>
</feature>
<dbReference type="InterPro" id="IPR030392">
    <property type="entry name" value="S74_ICA"/>
</dbReference>
<dbReference type="OrthoDB" id="27041at2759"/>
<dbReference type="FunFam" id="2.60.40.1390:FF:000009">
    <property type="entry name" value="Myelin regulatory factor like"/>
    <property type="match status" value="1"/>
</dbReference>
<dbReference type="InterPro" id="IPR026932">
    <property type="entry name" value="MYRF_ICA"/>
</dbReference>
<evidence type="ECO:0000313" key="15">
    <source>
        <dbReference type="Proteomes" id="UP000700334"/>
    </source>
</evidence>
<dbReference type="Pfam" id="PF13888">
    <property type="entry name" value="MRF_C2"/>
    <property type="match status" value="1"/>
</dbReference>
<evidence type="ECO:0000256" key="6">
    <source>
        <dbReference type="ARBA" id="ARBA00023125"/>
    </source>
</evidence>
<accession>A0A8J6A727</accession>
<dbReference type="AlphaFoldDB" id="A0A8J6A727"/>
<dbReference type="InterPro" id="IPR024061">
    <property type="entry name" value="NDT80_DNA-bd_dom"/>
</dbReference>
<dbReference type="InterPro" id="IPR025719">
    <property type="entry name" value="MYRF_C2"/>
</dbReference>
<dbReference type="Proteomes" id="UP000700334">
    <property type="component" value="Unassembled WGS sequence"/>
</dbReference>
<dbReference type="Pfam" id="PF13887">
    <property type="entry name" value="MYRF_ICA"/>
    <property type="match status" value="1"/>
</dbReference>
<dbReference type="GO" id="GO:0043565">
    <property type="term" value="F:sequence-specific DNA binding"/>
    <property type="evidence" value="ECO:0007669"/>
    <property type="project" value="TreeGrafter"/>
</dbReference>
<keyword evidence="5" id="KW-0175">Coiled coil</keyword>
<evidence type="ECO:0000256" key="4">
    <source>
        <dbReference type="ARBA" id="ARBA00022989"/>
    </source>
</evidence>
<proteinExistence type="inferred from homology"/>
<comment type="subcellular location">
    <subcellularLocation>
        <location evidence="1">Membrane</location>
        <topology evidence="1">Single-pass membrane protein</topology>
    </subcellularLocation>
</comment>
<evidence type="ECO:0000256" key="1">
    <source>
        <dbReference type="ARBA" id="ARBA00004167"/>
    </source>
</evidence>
<feature type="domain" description="Peptidase S74" evidence="13">
    <location>
        <begin position="464"/>
        <end position="572"/>
    </location>
</feature>
<keyword evidence="6 9" id="KW-0238">DNA-binding</keyword>
<feature type="compositionally biased region" description="Polar residues" evidence="10">
    <location>
        <begin position="674"/>
        <end position="684"/>
    </location>
</feature>
<feature type="DNA-binding region" description="NDT80" evidence="9">
    <location>
        <begin position="149"/>
        <end position="418"/>
    </location>
</feature>
<reference evidence="14" key="1">
    <citation type="journal article" date="2021" name="Evol. Appl.">
        <title>The genome of the Pyrenean desman and the effects of bottlenecks and inbreeding on the genomic landscape of an endangered species.</title>
        <authorList>
            <person name="Escoda L."/>
            <person name="Castresana J."/>
        </authorList>
    </citation>
    <scope>NUCLEOTIDE SEQUENCE</scope>
    <source>
        <strain evidence="14">IBE-C5619</strain>
    </source>
</reference>
<evidence type="ECO:0000256" key="7">
    <source>
        <dbReference type="ARBA" id="ARBA00023136"/>
    </source>
</evidence>
<keyword evidence="3 11" id="KW-0812">Transmembrane</keyword>
<evidence type="ECO:0000256" key="2">
    <source>
        <dbReference type="ARBA" id="ARBA00008221"/>
    </source>
</evidence>
<evidence type="ECO:0000259" key="12">
    <source>
        <dbReference type="PROSITE" id="PS51517"/>
    </source>
</evidence>
<feature type="transmembrane region" description="Helical" evidence="11">
    <location>
        <begin position="636"/>
        <end position="662"/>
    </location>
</feature>
<dbReference type="GO" id="GO:0016540">
    <property type="term" value="P:protein autoprocessing"/>
    <property type="evidence" value="ECO:0007669"/>
    <property type="project" value="InterPro"/>
</dbReference>
<evidence type="ECO:0000256" key="9">
    <source>
        <dbReference type="PROSITE-ProRule" id="PRU00850"/>
    </source>
</evidence>
<dbReference type="InterPro" id="IPR008967">
    <property type="entry name" value="p53-like_TF_DNA-bd_sf"/>
</dbReference>
<evidence type="ECO:0000256" key="3">
    <source>
        <dbReference type="ARBA" id="ARBA00022692"/>
    </source>
</evidence>
<keyword evidence="7 11" id="KW-0472">Membrane</keyword>
<dbReference type="GO" id="GO:0005789">
    <property type="term" value="C:endoplasmic reticulum membrane"/>
    <property type="evidence" value="ECO:0007669"/>
    <property type="project" value="TreeGrafter"/>
</dbReference>
<comment type="similarity">
    <text evidence="2">Belongs to the MRF family.</text>
</comment>
<feature type="region of interest" description="Disordered" evidence="10">
    <location>
        <begin position="188"/>
        <end position="210"/>
    </location>
</feature>
<dbReference type="PROSITE" id="PS51688">
    <property type="entry name" value="ICA"/>
    <property type="match status" value="1"/>
</dbReference>
<keyword evidence="15" id="KW-1185">Reference proteome</keyword>
<feature type="domain" description="NDT80" evidence="12">
    <location>
        <begin position="149"/>
        <end position="418"/>
    </location>
</feature>
<keyword evidence="4 11" id="KW-1133">Transmembrane helix</keyword>
<feature type="compositionally biased region" description="Polar residues" evidence="10">
    <location>
        <begin position="131"/>
        <end position="151"/>
    </location>
</feature>
<comment type="caution">
    <text evidence="14">The sequence shown here is derived from an EMBL/GenBank/DDBJ whole genome shotgun (WGS) entry which is preliminary data.</text>
</comment>
<sequence length="927" mass="102821">MGDWAFSALAVPIAEFPISGVGFFRASAALAQGAHDTLENSVLDTSLLEEFLGKDFDLGALQCQLPVTPPYSTSDSGSPPQVKGACCPAWRCTAGRTPATVLNSAAAPGMQPAHLPQASSGMGSSDHVHSSLHNYPNSSHPAAPLDQSTSSHLGISCSYPPEPLCYSPGVSLPPTKKRKCTEALGASEDSGWARPCRPMTSGNHSLEEKDHDSERQNVMPADQCAPALKWQPYQSVPWHSLLNGHYEKLPDIGYQVVTDKGFTFSPADEAFVCQKKNHFQITVHIQVWGSPKFVKTQVGLKPIEMFYLKTFGVKLEANNQIISIEQSQADRSKKIFNPVKIDLLTDQVTKVTLGRLHFSETTANNMRKKGKPNPDQRYFMLVVGLYAASQDQFYLLSAHISERIIVRASNPGQFENDSDALWQRGQVPESAVCHGRVGINTDAPDEALVVCGNVKVMGSIMHPSDSRAKQNIQEVDTNEQLRRIAQMRIVEYDYKPEFASAMGINVAHQTGMIAQEVQEILPRAIREVGDVTCENGETLENFLMVDKDQIFMENVGAVKQLCKLTNNLEERIEELEIWNRKLARLKRLSSWKSSASGASSISKLSRAVSASSTERTMPKKLNKVYFSGKKQSCPNWIFQTLVITLIAVMAFCALTIVSLYILSLKDQDRRAPNLPSSNITSSQEPTVPPTASPSVPTMSLATTQPSFQVPEITFCEILPCQKTYCCPVWETRTALSSPVQIREHKQSKEKKIHQRPLAGDINTSVLARDVLSSPALGSDWIDTTISSIQIMEIQQVIDHRYCSRSLQCGSGNYNYNIPVNKHTPTNVKFSLEINTTEPLIVFQCKFSLGNICFHNKREARGMQSHEGVSQEMTQGYQHIWSLAVAPFFDSAYHFRVAAPDLADCSTDPYFAGIFFTDYFFYFYRRCT</sequence>
<dbReference type="EMBL" id="JAGFMF010011752">
    <property type="protein sequence ID" value="KAG8514141.1"/>
    <property type="molecule type" value="Genomic_DNA"/>
</dbReference>
<evidence type="ECO:0000256" key="8">
    <source>
        <dbReference type="ARBA" id="ARBA00070862"/>
    </source>
</evidence>
<dbReference type="Pfam" id="PF13884">
    <property type="entry name" value="Peptidase_S74"/>
    <property type="match status" value="1"/>
</dbReference>
<feature type="region of interest" description="Disordered" evidence="10">
    <location>
        <begin position="673"/>
        <end position="696"/>
    </location>
</feature>
<protein>
    <recommendedName>
        <fullName evidence="8">Myelin regulatory factor-like protein</fullName>
    </recommendedName>
</protein>
<dbReference type="SUPFAM" id="SSF49417">
    <property type="entry name" value="p53-like transcription factors"/>
    <property type="match status" value="1"/>
</dbReference>
<dbReference type="GO" id="GO:0045893">
    <property type="term" value="P:positive regulation of DNA-templated transcription"/>
    <property type="evidence" value="ECO:0007669"/>
    <property type="project" value="TreeGrafter"/>
</dbReference>
<gene>
    <name evidence="14" type="ORF">J0S82_003741</name>
</gene>
<dbReference type="PANTHER" id="PTHR13029">
    <property type="match status" value="1"/>
</dbReference>
<dbReference type="PROSITE" id="PS51517">
    <property type="entry name" value="NDT80"/>
    <property type="match status" value="1"/>
</dbReference>
<organism evidence="14 15">
    <name type="scientific">Galemys pyrenaicus</name>
    <name type="common">Iberian desman</name>
    <name type="synonym">Pyrenean desman</name>
    <dbReference type="NCBI Taxonomy" id="202257"/>
    <lineage>
        <taxon>Eukaryota</taxon>
        <taxon>Metazoa</taxon>
        <taxon>Chordata</taxon>
        <taxon>Craniata</taxon>
        <taxon>Vertebrata</taxon>
        <taxon>Euteleostomi</taxon>
        <taxon>Mammalia</taxon>
        <taxon>Eutheria</taxon>
        <taxon>Laurasiatheria</taxon>
        <taxon>Eulipotyphla</taxon>
        <taxon>Talpidae</taxon>
        <taxon>Galemys</taxon>
    </lineage>
</organism>
<evidence type="ECO:0000256" key="5">
    <source>
        <dbReference type="ARBA" id="ARBA00023054"/>
    </source>
</evidence>
<evidence type="ECO:0000256" key="11">
    <source>
        <dbReference type="SAM" id="Phobius"/>
    </source>
</evidence>
<dbReference type="PANTHER" id="PTHR13029:SF17">
    <property type="entry name" value="MYELIN REGULATORY FACTOR-LIKE PROTEIN"/>
    <property type="match status" value="1"/>
</dbReference>
<dbReference type="GO" id="GO:0005634">
    <property type="term" value="C:nucleus"/>
    <property type="evidence" value="ECO:0007669"/>
    <property type="project" value="TreeGrafter"/>
</dbReference>
<dbReference type="Gene3D" id="2.60.40.1390">
    <property type="entry name" value="NDT80 DNA-binding domain"/>
    <property type="match status" value="1"/>
</dbReference>
<dbReference type="GO" id="GO:0003700">
    <property type="term" value="F:DNA-binding transcription factor activity"/>
    <property type="evidence" value="ECO:0007669"/>
    <property type="project" value="UniProtKB-UniRule"/>
</dbReference>